<protein>
    <submittedName>
        <fullName evidence="1">DUF2378 family protein</fullName>
    </submittedName>
</protein>
<sequence>MAEEQKVVFAHTVEGLFVQALADRLTPVAKERLKAAGLDLGRAFAPAYPEEQFHRWVRIAAEEVFPGVPLDKALEQVGESLVTGYEKTLMGKAVMATVRILGPKRTLERTTHNFRSATNYLETKLKPVEGSPNTYEMVINETSGVPRYFAGIMSQALRVAGAKGGRVDIVHEDGGACTYRIQWT</sequence>
<organism evidence="1 2">
    <name type="scientific">Pyxidicoccus parkwayensis</name>
    <dbReference type="NCBI Taxonomy" id="2813578"/>
    <lineage>
        <taxon>Bacteria</taxon>
        <taxon>Pseudomonadati</taxon>
        <taxon>Myxococcota</taxon>
        <taxon>Myxococcia</taxon>
        <taxon>Myxococcales</taxon>
        <taxon>Cystobacterineae</taxon>
        <taxon>Myxococcaceae</taxon>
        <taxon>Pyxidicoccus</taxon>
    </lineage>
</organism>
<dbReference type="InterPro" id="IPR011751">
    <property type="entry name" value="Mxa_paralog_2265"/>
</dbReference>
<accession>A0ABX7P1X7</accession>
<reference evidence="1 2" key="1">
    <citation type="submission" date="2021-02" db="EMBL/GenBank/DDBJ databases">
        <title>De Novo genome assembly of isolated myxobacteria.</title>
        <authorList>
            <person name="Stevens D.C."/>
        </authorList>
    </citation>
    <scope>NUCLEOTIDE SEQUENCE [LARGE SCALE GENOMIC DNA]</scope>
    <source>
        <strain evidence="2">SCPEA02</strain>
    </source>
</reference>
<evidence type="ECO:0000313" key="1">
    <source>
        <dbReference type="EMBL" id="QSQ24139.1"/>
    </source>
</evidence>
<name>A0ABX7P1X7_9BACT</name>
<evidence type="ECO:0000313" key="2">
    <source>
        <dbReference type="Proteomes" id="UP000662747"/>
    </source>
</evidence>
<proteinExistence type="predicted"/>
<dbReference type="EMBL" id="CP071090">
    <property type="protein sequence ID" value="QSQ24139.1"/>
    <property type="molecule type" value="Genomic_DNA"/>
</dbReference>
<dbReference type="Proteomes" id="UP000662747">
    <property type="component" value="Chromosome"/>
</dbReference>
<dbReference type="RefSeq" id="WP_206725705.1">
    <property type="nucleotide sequence ID" value="NZ_CP071090.1"/>
</dbReference>
<dbReference type="NCBIfam" id="TIGR02265">
    <property type="entry name" value="Mxa_TIGR02265"/>
    <property type="match status" value="1"/>
</dbReference>
<dbReference type="Pfam" id="PF09536">
    <property type="entry name" value="DUF2378"/>
    <property type="match status" value="1"/>
</dbReference>
<gene>
    <name evidence="1" type="ORF">JY651_03965</name>
</gene>
<keyword evidence="2" id="KW-1185">Reference proteome</keyword>